<organism evidence="2 3">
    <name type="scientific">Vibrio penaeicida</name>
    <dbReference type="NCBI Taxonomy" id="104609"/>
    <lineage>
        <taxon>Bacteria</taxon>
        <taxon>Pseudomonadati</taxon>
        <taxon>Pseudomonadota</taxon>
        <taxon>Gammaproteobacteria</taxon>
        <taxon>Vibrionales</taxon>
        <taxon>Vibrionaceae</taxon>
        <taxon>Vibrio</taxon>
    </lineage>
</organism>
<dbReference type="InterPro" id="IPR007487">
    <property type="entry name" value="ABC_transpt-TYRBP-like"/>
</dbReference>
<evidence type="ECO:0000256" key="1">
    <source>
        <dbReference type="SAM" id="Phobius"/>
    </source>
</evidence>
<dbReference type="Gene3D" id="3.40.50.2300">
    <property type="match status" value="2"/>
</dbReference>
<protein>
    <submittedName>
        <fullName evidence="2">ABC transporter substrate-binding protein</fullName>
    </submittedName>
</protein>
<keyword evidence="1" id="KW-0472">Membrane</keyword>
<comment type="caution">
    <text evidence="2">The sequence shown here is derived from an EMBL/GenBank/DDBJ whole genome shotgun (WGS) entry which is preliminary data.</text>
</comment>
<reference evidence="3" key="1">
    <citation type="journal article" date="2019" name="Int. J. Syst. Evol. Microbiol.">
        <title>The Global Catalogue of Microorganisms (GCM) 10K type strain sequencing project: providing services to taxonomists for standard genome sequencing and annotation.</title>
        <authorList>
            <consortium name="The Broad Institute Genomics Platform"/>
            <consortium name="The Broad Institute Genome Sequencing Center for Infectious Disease"/>
            <person name="Wu L."/>
            <person name="Ma J."/>
        </authorList>
    </citation>
    <scope>NUCLEOTIDE SEQUENCE [LARGE SCALE GENOMIC DNA]</scope>
    <source>
        <strain evidence="3">NBRC 15640</strain>
    </source>
</reference>
<dbReference type="PANTHER" id="PTHR35271">
    <property type="entry name" value="ABC TRANSPORTER, SUBSTRATE-BINDING LIPOPROTEIN-RELATED"/>
    <property type="match status" value="1"/>
</dbReference>
<evidence type="ECO:0000313" key="2">
    <source>
        <dbReference type="EMBL" id="GLQ72957.1"/>
    </source>
</evidence>
<dbReference type="Pfam" id="PF04392">
    <property type="entry name" value="ABC_sub_bind"/>
    <property type="match status" value="1"/>
</dbReference>
<accession>A0AAV5NRU1</accession>
<feature type="transmembrane region" description="Helical" evidence="1">
    <location>
        <begin position="28"/>
        <end position="48"/>
    </location>
</feature>
<proteinExistence type="predicted"/>
<dbReference type="AlphaFoldDB" id="A0AAV5NRU1"/>
<dbReference type="CDD" id="cd06325">
    <property type="entry name" value="PBP1_ABC_unchar_transporter"/>
    <property type="match status" value="1"/>
</dbReference>
<evidence type="ECO:0000313" key="3">
    <source>
        <dbReference type="Proteomes" id="UP001156690"/>
    </source>
</evidence>
<sequence>MGRSNSAQLKPYTYYCHALIHQWSNRHIVLISFIVISLGAITPSQVFATTVNVNYVIGLATWSGYPDSVAGFKAGLAIYGIQEGKNASFIMGKTGANKELQTKVANKIKDARPDLVYSLTTPGTTIIKNVLPTSTPIVFSIVTYPADSGLIDSFDYSGNNLVGTSNYVSNKHYVALLKKVLPETRKIAIFHRKGEPNSKIQASNILRLMKKEGITVKILAATSVEHVSELAMDQLGKVDVFMTTTDTLMQSGGEEALITLSHQHKIPILSSNKSGILKGSTFGPVADFYTLGKMAGEKAGQILVNDVPPTQLQSELQEPPLFMVNTKAINMMGISISVDIRDQLIWVDE</sequence>
<dbReference type="PANTHER" id="PTHR35271:SF1">
    <property type="entry name" value="ABC TRANSPORTER, SUBSTRATE-BINDING LIPOPROTEIN"/>
    <property type="match status" value="1"/>
</dbReference>
<gene>
    <name evidence="2" type="ORF">GCM10007932_23170</name>
</gene>
<keyword evidence="3" id="KW-1185">Reference proteome</keyword>
<dbReference type="Proteomes" id="UP001156690">
    <property type="component" value="Unassembled WGS sequence"/>
</dbReference>
<keyword evidence="1" id="KW-0812">Transmembrane</keyword>
<keyword evidence="1" id="KW-1133">Transmembrane helix</keyword>
<name>A0AAV5NRU1_9VIBR</name>
<dbReference type="EMBL" id="BSNX01000024">
    <property type="protein sequence ID" value="GLQ72957.1"/>
    <property type="molecule type" value="Genomic_DNA"/>
</dbReference>
<dbReference type="RefSeq" id="WP_126608260.1">
    <property type="nucleotide sequence ID" value="NZ_AP025144.1"/>
</dbReference>